<sequence length="169" mass="19154">MKKATCLTDDQRWQSVLARDPNADGEFVFAVRTTGIFCRPSCRARHALRENVSFYANASEALAAGFRPCKRCQPDKANAQQHRLDKITHACRLLEQEKPVTLEALADHVAMSPFHLHRLFKATTGMTPKAWQQAWRARRLRESLAKGESVTTSILNARIPRQQQLLSQS</sequence>
<keyword evidence="9" id="KW-0010">Activator</keyword>
<dbReference type="PIRSF" id="PIRSF000408">
    <property type="entry name" value="Alkyltransferas_AdaA"/>
    <property type="match status" value="1"/>
</dbReference>
<reference evidence="13 14" key="1">
    <citation type="submission" date="2018-06" db="EMBL/GenBank/DDBJ databases">
        <authorList>
            <consortium name="Pathogen Informatics"/>
            <person name="Doyle S."/>
        </authorList>
    </citation>
    <scope>NUCLEOTIDE SEQUENCE [LARGE SCALE GENOMIC DNA]</scope>
    <source>
        <strain evidence="13 14">NCTC11341</strain>
    </source>
</reference>
<dbReference type="GO" id="GO:0008270">
    <property type="term" value="F:zinc ion binding"/>
    <property type="evidence" value="ECO:0007669"/>
    <property type="project" value="InterPro"/>
</dbReference>
<evidence type="ECO:0000256" key="6">
    <source>
        <dbReference type="ARBA" id="ARBA00022833"/>
    </source>
</evidence>
<dbReference type="PANTHER" id="PTHR46796:SF6">
    <property type="entry name" value="ARAC SUBFAMILY"/>
    <property type="match status" value="1"/>
</dbReference>
<feature type="domain" description="HTH araC/xylS-type" evidence="12">
    <location>
        <begin position="85"/>
        <end position="154"/>
    </location>
</feature>
<dbReference type="Proteomes" id="UP000254428">
    <property type="component" value="Unassembled WGS sequence"/>
</dbReference>
<organism evidence="13 14">
    <name type="scientific">Escherichia coli</name>
    <dbReference type="NCBI Taxonomy" id="562"/>
    <lineage>
        <taxon>Bacteria</taxon>
        <taxon>Pseudomonadati</taxon>
        <taxon>Pseudomonadota</taxon>
        <taxon>Gammaproteobacteria</taxon>
        <taxon>Enterobacterales</taxon>
        <taxon>Enterobacteriaceae</taxon>
        <taxon>Escherichia</taxon>
    </lineage>
</organism>
<dbReference type="GO" id="GO:0003908">
    <property type="term" value="F:methylated-DNA-[protein]-cysteine S-methyltransferase activity"/>
    <property type="evidence" value="ECO:0007669"/>
    <property type="project" value="UniProtKB-EC"/>
</dbReference>
<dbReference type="SUPFAM" id="SSF46689">
    <property type="entry name" value="Homeodomain-like"/>
    <property type="match status" value="1"/>
</dbReference>
<dbReference type="GO" id="GO:0043565">
    <property type="term" value="F:sequence-specific DNA binding"/>
    <property type="evidence" value="ECO:0007669"/>
    <property type="project" value="InterPro"/>
</dbReference>
<dbReference type="PROSITE" id="PS01124">
    <property type="entry name" value="HTH_ARAC_FAMILY_2"/>
    <property type="match status" value="1"/>
</dbReference>
<evidence type="ECO:0000256" key="8">
    <source>
        <dbReference type="ARBA" id="ARBA00023125"/>
    </source>
</evidence>
<dbReference type="SMART" id="SM00342">
    <property type="entry name" value="HTH_ARAC"/>
    <property type="match status" value="1"/>
</dbReference>
<dbReference type="EMBL" id="UGBT01000002">
    <property type="protein sequence ID" value="STH69047.1"/>
    <property type="molecule type" value="Genomic_DNA"/>
</dbReference>
<keyword evidence="11" id="KW-0234">DNA repair</keyword>
<evidence type="ECO:0000256" key="4">
    <source>
        <dbReference type="ARBA" id="ARBA00022723"/>
    </source>
</evidence>
<evidence type="ECO:0000256" key="5">
    <source>
        <dbReference type="ARBA" id="ARBA00022763"/>
    </source>
</evidence>
<comment type="cofactor">
    <cofactor evidence="1">
        <name>Zn(2+)</name>
        <dbReference type="ChEBI" id="CHEBI:29105"/>
    </cofactor>
</comment>
<evidence type="ECO:0000259" key="12">
    <source>
        <dbReference type="PROSITE" id="PS01124"/>
    </source>
</evidence>
<keyword evidence="3 13" id="KW-0808">Transferase</keyword>
<dbReference type="GO" id="GO:0006307">
    <property type="term" value="P:DNA alkylation repair"/>
    <property type="evidence" value="ECO:0007669"/>
    <property type="project" value="UniProtKB-ARBA"/>
</dbReference>
<dbReference type="PROSITE" id="PS00041">
    <property type="entry name" value="HTH_ARAC_FAMILY_1"/>
    <property type="match status" value="1"/>
</dbReference>
<accession>A0A376NS18</accession>
<evidence type="ECO:0000313" key="13">
    <source>
        <dbReference type="EMBL" id="STH69047.1"/>
    </source>
</evidence>
<evidence type="ECO:0000256" key="2">
    <source>
        <dbReference type="ARBA" id="ARBA00022603"/>
    </source>
</evidence>
<dbReference type="EC" id="2.1.1.63" evidence="13"/>
<evidence type="ECO:0000256" key="3">
    <source>
        <dbReference type="ARBA" id="ARBA00022679"/>
    </source>
</evidence>
<evidence type="ECO:0000256" key="11">
    <source>
        <dbReference type="ARBA" id="ARBA00023204"/>
    </source>
</evidence>
<keyword evidence="4" id="KW-0479">Metal-binding</keyword>
<keyword evidence="8" id="KW-0238">DNA-binding</keyword>
<keyword evidence="2 13" id="KW-0489">Methyltransferase</keyword>
<dbReference type="InterPro" id="IPR009057">
    <property type="entry name" value="Homeodomain-like_sf"/>
</dbReference>
<evidence type="ECO:0000256" key="9">
    <source>
        <dbReference type="ARBA" id="ARBA00023159"/>
    </source>
</evidence>
<proteinExistence type="predicted"/>
<dbReference type="InterPro" id="IPR018060">
    <property type="entry name" value="HTH_AraC"/>
</dbReference>
<dbReference type="GO" id="GO:0003700">
    <property type="term" value="F:DNA-binding transcription factor activity"/>
    <property type="evidence" value="ECO:0007669"/>
    <property type="project" value="InterPro"/>
</dbReference>
<evidence type="ECO:0000313" key="14">
    <source>
        <dbReference type="Proteomes" id="UP000254428"/>
    </source>
</evidence>
<dbReference type="GO" id="GO:0032259">
    <property type="term" value="P:methylation"/>
    <property type="evidence" value="ECO:0007669"/>
    <property type="project" value="UniProtKB-KW"/>
</dbReference>
<dbReference type="FunFam" id="3.40.10.10:FF:000001">
    <property type="entry name" value="DNA-3-methyladenine glycosylase 2"/>
    <property type="match status" value="1"/>
</dbReference>
<dbReference type="Gene3D" id="1.10.10.60">
    <property type="entry name" value="Homeodomain-like"/>
    <property type="match status" value="1"/>
</dbReference>
<keyword evidence="7" id="KW-0805">Transcription regulation</keyword>
<dbReference type="Gene3D" id="3.40.10.10">
    <property type="entry name" value="DNA Methylphosphotriester Repair Domain"/>
    <property type="match status" value="1"/>
</dbReference>
<evidence type="ECO:0000256" key="10">
    <source>
        <dbReference type="ARBA" id="ARBA00023163"/>
    </source>
</evidence>
<gene>
    <name evidence="13" type="primary">ada_2</name>
    <name evidence="13" type="ORF">NCTC11341_00546</name>
</gene>
<dbReference type="SUPFAM" id="SSF57884">
    <property type="entry name" value="Ada DNA repair protein, N-terminal domain (N-Ada 10)"/>
    <property type="match status" value="1"/>
</dbReference>
<dbReference type="InterPro" id="IPR016220">
    <property type="entry name" value="Me-P-triester_DNA_alkyl-Trfase"/>
</dbReference>
<keyword evidence="5" id="KW-0227">DNA damage</keyword>
<dbReference type="InterPro" id="IPR035451">
    <property type="entry name" value="Ada-like_dom_sf"/>
</dbReference>
<dbReference type="Pfam" id="PF02805">
    <property type="entry name" value="Ada_Zn_binding"/>
    <property type="match status" value="1"/>
</dbReference>
<keyword evidence="10" id="KW-0804">Transcription</keyword>
<keyword evidence="6" id="KW-0862">Zinc</keyword>
<dbReference type="InterPro" id="IPR050204">
    <property type="entry name" value="AraC_XylS_family_regulators"/>
</dbReference>
<evidence type="ECO:0000256" key="1">
    <source>
        <dbReference type="ARBA" id="ARBA00001947"/>
    </source>
</evidence>
<protein>
    <submittedName>
        <fullName evidence="13">Regulatory protein of adaptative response</fullName>
        <ecNumber evidence="13">2.1.1.63</ecNumber>
    </submittedName>
</protein>
<name>A0A376NS18_ECOLX</name>
<dbReference type="Pfam" id="PF00165">
    <property type="entry name" value="HTH_AraC"/>
    <property type="match status" value="1"/>
</dbReference>
<dbReference type="AlphaFoldDB" id="A0A376NS18"/>
<dbReference type="PANTHER" id="PTHR46796">
    <property type="entry name" value="HTH-TYPE TRANSCRIPTIONAL ACTIVATOR RHAS-RELATED"/>
    <property type="match status" value="1"/>
</dbReference>
<dbReference type="InterPro" id="IPR018062">
    <property type="entry name" value="HTH_AraC-typ_CS"/>
</dbReference>
<dbReference type="InterPro" id="IPR004026">
    <property type="entry name" value="Ada_DNA_repair_Zn-bd"/>
</dbReference>
<evidence type="ECO:0000256" key="7">
    <source>
        <dbReference type="ARBA" id="ARBA00023015"/>
    </source>
</evidence>